<protein>
    <submittedName>
        <fullName evidence="7">VWA domain-containing protein</fullName>
    </submittedName>
</protein>
<evidence type="ECO:0000313" key="7">
    <source>
        <dbReference type="EMBL" id="MEX6686107.1"/>
    </source>
</evidence>
<organism evidence="7 8">
    <name type="scientific">Danxiaibacter flavus</name>
    <dbReference type="NCBI Taxonomy" id="3049108"/>
    <lineage>
        <taxon>Bacteria</taxon>
        <taxon>Pseudomonadati</taxon>
        <taxon>Bacteroidota</taxon>
        <taxon>Chitinophagia</taxon>
        <taxon>Chitinophagales</taxon>
        <taxon>Chitinophagaceae</taxon>
        <taxon>Danxiaibacter</taxon>
    </lineage>
</organism>
<feature type="transmembrane region" description="Helical" evidence="5">
    <location>
        <begin position="6"/>
        <end position="28"/>
    </location>
</feature>
<evidence type="ECO:0000256" key="4">
    <source>
        <dbReference type="ARBA" id="ARBA00023136"/>
    </source>
</evidence>
<gene>
    <name evidence="7" type="ORF">QTN47_01295</name>
</gene>
<dbReference type="RefSeq" id="WP_369327496.1">
    <property type="nucleotide sequence ID" value="NZ_JAULBC010000001.1"/>
</dbReference>
<dbReference type="Gene3D" id="3.40.50.410">
    <property type="entry name" value="von Willebrand factor, type A domain"/>
    <property type="match status" value="1"/>
</dbReference>
<evidence type="ECO:0000256" key="5">
    <source>
        <dbReference type="SAM" id="Phobius"/>
    </source>
</evidence>
<reference evidence="7 8" key="1">
    <citation type="submission" date="2023-07" db="EMBL/GenBank/DDBJ databases">
        <authorList>
            <person name="Lian W.-H."/>
        </authorList>
    </citation>
    <scope>NUCLEOTIDE SEQUENCE [LARGE SCALE GENOMIC DNA]</scope>
    <source>
        <strain evidence="7 8">SYSU DXS3180</strain>
    </source>
</reference>
<feature type="transmembrane region" description="Helical" evidence="5">
    <location>
        <begin position="57"/>
        <end position="76"/>
    </location>
</feature>
<dbReference type="SMART" id="SM00327">
    <property type="entry name" value="VWA"/>
    <property type="match status" value="1"/>
</dbReference>
<keyword evidence="1" id="KW-1003">Cell membrane</keyword>
<dbReference type="PANTHER" id="PTHR22550">
    <property type="entry name" value="SPORE GERMINATION PROTEIN"/>
    <property type="match status" value="1"/>
</dbReference>
<evidence type="ECO:0000259" key="6">
    <source>
        <dbReference type="PROSITE" id="PS50234"/>
    </source>
</evidence>
<evidence type="ECO:0000256" key="1">
    <source>
        <dbReference type="ARBA" id="ARBA00022475"/>
    </source>
</evidence>
<feature type="domain" description="VWFA" evidence="6">
    <location>
        <begin position="91"/>
        <end position="294"/>
    </location>
</feature>
<dbReference type="SUPFAM" id="SSF53300">
    <property type="entry name" value="vWA-like"/>
    <property type="match status" value="1"/>
</dbReference>
<evidence type="ECO:0000313" key="8">
    <source>
        <dbReference type="Proteomes" id="UP001560573"/>
    </source>
</evidence>
<name>A0ABV3Z8B9_9BACT</name>
<proteinExistence type="predicted"/>
<keyword evidence="3 5" id="KW-1133">Transmembrane helix</keyword>
<dbReference type="PANTHER" id="PTHR22550:SF5">
    <property type="entry name" value="LEUCINE ZIPPER PROTEIN 4"/>
    <property type="match status" value="1"/>
</dbReference>
<accession>A0ABV3Z8B9</accession>
<dbReference type="InterPro" id="IPR002035">
    <property type="entry name" value="VWF_A"/>
</dbReference>
<feature type="transmembrane region" description="Helical" evidence="5">
    <location>
        <begin position="304"/>
        <end position="325"/>
    </location>
</feature>
<dbReference type="Pfam" id="PF13519">
    <property type="entry name" value="VWA_2"/>
    <property type="match status" value="1"/>
</dbReference>
<keyword evidence="8" id="KW-1185">Reference proteome</keyword>
<evidence type="ECO:0000256" key="2">
    <source>
        <dbReference type="ARBA" id="ARBA00022692"/>
    </source>
</evidence>
<dbReference type="PROSITE" id="PS50234">
    <property type="entry name" value="VWFA"/>
    <property type="match status" value="1"/>
</dbReference>
<dbReference type="InterPro" id="IPR050768">
    <property type="entry name" value="UPF0353/GerABKA_families"/>
</dbReference>
<evidence type="ECO:0000256" key="3">
    <source>
        <dbReference type="ARBA" id="ARBA00022989"/>
    </source>
</evidence>
<keyword evidence="4 5" id="KW-0472">Membrane</keyword>
<sequence length="333" mass="36778">MFSFQHIEFLLGLILIVPLVLLFLNVLYWKKKVKKALGDEELIEGLTKQYSKSLFRLKFIFLAAAVVLLVFAGANLRKPATGDKEKRAGIDVMIALDVSKSMLSEDVKPSRLVKAKQLVSLMIDRLQDNRIGFVVFAGQAYLQMPLTSDAAAAKIFVSNASPDAVPMQGTVVSDALKLCDNSLDTKEKKYKAVILITDGEDHDTKTEQILQQLYDHGVIVHTVGVGTAEGSTIIDPVTGQAKRDNNGQTVISKLNEKELELIASKTGGTYHRLDNTVDAVNDITGVLDNMDKKLINGEGNERQYASFFPFFIAFALLVLLSELFIPETKKEKN</sequence>
<dbReference type="EMBL" id="JAULBC010000001">
    <property type="protein sequence ID" value="MEX6686107.1"/>
    <property type="molecule type" value="Genomic_DNA"/>
</dbReference>
<dbReference type="InterPro" id="IPR036465">
    <property type="entry name" value="vWFA_dom_sf"/>
</dbReference>
<comment type="caution">
    <text evidence="7">The sequence shown here is derived from an EMBL/GenBank/DDBJ whole genome shotgun (WGS) entry which is preliminary data.</text>
</comment>
<dbReference type="Proteomes" id="UP001560573">
    <property type="component" value="Unassembled WGS sequence"/>
</dbReference>
<keyword evidence="2 5" id="KW-0812">Transmembrane</keyword>